<dbReference type="PROSITE" id="PS00134">
    <property type="entry name" value="TRYPSIN_HIS"/>
    <property type="match status" value="1"/>
</dbReference>
<dbReference type="EMBL" id="CAJHNJ030000064">
    <property type="protein sequence ID" value="CAG9133571.1"/>
    <property type="molecule type" value="Genomic_DNA"/>
</dbReference>
<organism evidence="9 10">
    <name type="scientific">Plutella xylostella</name>
    <name type="common">Diamondback moth</name>
    <name type="synonym">Plutella maculipennis</name>
    <dbReference type="NCBI Taxonomy" id="51655"/>
    <lineage>
        <taxon>Eukaryota</taxon>
        <taxon>Metazoa</taxon>
        <taxon>Ecdysozoa</taxon>
        <taxon>Arthropoda</taxon>
        <taxon>Hexapoda</taxon>
        <taxon>Insecta</taxon>
        <taxon>Pterygota</taxon>
        <taxon>Neoptera</taxon>
        <taxon>Endopterygota</taxon>
        <taxon>Lepidoptera</taxon>
        <taxon>Glossata</taxon>
        <taxon>Ditrysia</taxon>
        <taxon>Yponomeutoidea</taxon>
        <taxon>Plutellidae</taxon>
        <taxon>Plutella</taxon>
    </lineage>
</organism>
<keyword evidence="5" id="KW-1015">Disulfide bond</keyword>
<keyword evidence="10" id="KW-1185">Reference proteome</keyword>
<reference evidence="9" key="1">
    <citation type="submission" date="2020-11" db="EMBL/GenBank/DDBJ databases">
        <authorList>
            <person name="Whiteford S."/>
        </authorList>
    </citation>
    <scope>NUCLEOTIDE SEQUENCE</scope>
</reference>
<comment type="similarity">
    <text evidence="1">Belongs to the peptidase S1 family.</text>
</comment>
<feature type="signal peptide" evidence="7">
    <location>
        <begin position="1"/>
        <end position="23"/>
    </location>
</feature>
<evidence type="ECO:0000256" key="6">
    <source>
        <dbReference type="RuleBase" id="RU363034"/>
    </source>
</evidence>
<evidence type="ECO:0000256" key="5">
    <source>
        <dbReference type="ARBA" id="ARBA00023157"/>
    </source>
</evidence>
<evidence type="ECO:0000313" key="10">
    <source>
        <dbReference type="Proteomes" id="UP000653454"/>
    </source>
</evidence>
<dbReference type="InterPro" id="IPR033116">
    <property type="entry name" value="TRYPSIN_SER"/>
</dbReference>
<dbReference type="Gene3D" id="2.40.10.10">
    <property type="entry name" value="Trypsin-like serine proteases"/>
    <property type="match status" value="1"/>
</dbReference>
<dbReference type="InterPro" id="IPR050430">
    <property type="entry name" value="Peptidase_S1"/>
</dbReference>
<dbReference type="InterPro" id="IPR001314">
    <property type="entry name" value="Peptidase_S1A"/>
</dbReference>
<dbReference type="InterPro" id="IPR009003">
    <property type="entry name" value="Peptidase_S1_PA"/>
</dbReference>
<dbReference type="AlphaFoldDB" id="A0A8S4G164"/>
<dbReference type="Proteomes" id="UP000653454">
    <property type="component" value="Unassembled WGS sequence"/>
</dbReference>
<feature type="domain" description="Peptidase S1" evidence="8">
    <location>
        <begin position="54"/>
        <end position="317"/>
    </location>
</feature>
<accession>A0A8S4G164</accession>
<keyword evidence="2 6" id="KW-0645">Protease</keyword>
<proteinExistence type="inferred from homology"/>
<evidence type="ECO:0000259" key="8">
    <source>
        <dbReference type="PROSITE" id="PS50240"/>
    </source>
</evidence>
<evidence type="ECO:0000256" key="3">
    <source>
        <dbReference type="ARBA" id="ARBA00022801"/>
    </source>
</evidence>
<dbReference type="CDD" id="cd00190">
    <property type="entry name" value="Tryp_SPc"/>
    <property type="match status" value="1"/>
</dbReference>
<dbReference type="SUPFAM" id="SSF50494">
    <property type="entry name" value="Trypsin-like serine proteases"/>
    <property type="match status" value="1"/>
</dbReference>
<keyword evidence="7" id="KW-0732">Signal</keyword>
<dbReference type="PANTHER" id="PTHR24276">
    <property type="entry name" value="POLYSERASE-RELATED"/>
    <property type="match status" value="1"/>
</dbReference>
<dbReference type="SMR" id="A0A8S4G164"/>
<dbReference type="PRINTS" id="PR00722">
    <property type="entry name" value="CHYMOTRYPSIN"/>
</dbReference>
<dbReference type="PROSITE" id="PS50240">
    <property type="entry name" value="TRYPSIN_DOM"/>
    <property type="match status" value="1"/>
</dbReference>
<dbReference type="SMART" id="SM00020">
    <property type="entry name" value="Tryp_SPc"/>
    <property type="match status" value="1"/>
</dbReference>
<dbReference type="InterPro" id="IPR018114">
    <property type="entry name" value="TRYPSIN_HIS"/>
</dbReference>
<comment type="caution">
    <text evidence="9">The sequence shown here is derived from an EMBL/GenBank/DDBJ whole genome shotgun (WGS) entry which is preliminary data.</text>
</comment>
<gene>
    <name evidence="9" type="ORF">PLXY2_LOCUS11804</name>
</gene>
<evidence type="ECO:0000313" key="9">
    <source>
        <dbReference type="EMBL" id="CAG9133571.1"/>
    </source>
</evidence>
<name>A0A8S4G164_PLUXY</name>
<feature type="chain" id="PRO_5035819752" evidence="7">
    <location>
        <begin position="24"/>
        <end position="320"/>
    </location>
</feature>
<dbReference type="InterPro" id="IPR001254">
    <property type="entry name" value="Trypsin_dom"/>
</dbReference>
<evidence type="ECO:0000256" key="1">
    <source>
        <dbReference type="ARBA" id="ARBA00007664"/>
    </source>
</evidence>
<keyword evidence="4 6" id="KW-0720">Serine protease</keyword>
<evidence type="ECO:0000256" key="4">
    <source>
        <dbReference type="ARBA" id="ARBA00022825"/>
    </source>
</evidence>
<evidence type="ECO:0000256" key="2">
    <source>
        <dbReference type="ARBA" id="ARBA00022670"/>
    </source>
</evidence>
<dbReference type="PROSITE" id="PS00135">
    <property type="entry name" value="TRYPSIN_SER"/>
    <property type="match status" value="1"/>
</dbReference>
<dbReference type="InterPro" id="IPR043504">
    <property type="entry name" value="Peptidase_S1_PA_chymotrypsin"/>
</dbReference>
<protein>
    <submittedName>
        <fullName evidence="9">(diamondback moth) hypothetical protein</fullName>
    </submittedName>
</protein>
<dbReference type="PANTHER" id="PTHR24276:SF91">
    <property type="entry name" value="AT26814P-RELATED"/>
    <property type="match status" value="1"/>
</dbReference>
<keyword evidence="3 6" id="KW-0378">Hydrolase</keyword>
<dbReference type="GO" id="GO:0004252">
    <property type="term" value="F:serine-type endopeptidase activity"/>
    <property type="evidence" value="ECO:0007669"/>
    <property type="project" value="InterPro"/>
</dbReference>
<dbReference type="GO" id="GO:0006508">
    <property type="term" value="P:proteolysis"/>
    <property type="evidence" value="ECO:0007669"/>
    <property type="project" value="UniProtKB-KW"/>
</dbReference>
<dbReference type="Pfam" id="PF00089">
    <property type="entry name" value="Trypsin"/>
    <property type="match status" value="1"/>
</dbReference>
<sequence>MQFLHNIFCIILCFLFSLDHFKAENLNITTVTPKTHLNESKELMIDDEEITRRVVNGVKANLGQVPFIVSFKGGSWSRGEFRGSNYCGGTLVAPAKILSAAHCFCRTKKTCGIARNTPKSLKNKFAVMGQLTNKATYSSKKKNEGQWRTLKNLTYHSSYNFPQNDIAILFTTEPFELNQQVNTINFARSHKDYTGHCTVAGFGRTETNKASSHLLMATVQIIRTHECRRRVGRGHRNLHTYKIICSTKSIADTGKGDSGGPLFCSSTGEKGETSFGILVGIVSGTVPRRTGVSFYTRTSSFAGMLLLLFLWHPRGAEGLH</sequence>
<evidence type="ECO:0000256" key="7">
    <source>
        <dbReference type="SAM" id="SignalP"/>
    </source>
</evidence>